<gene>
    <name evidence="1" type="ORF">G2W53_035807</name>
</gene>
<comment type="caution">
    <text evidence="1">The sequence shown here is derived from an EMBL/GenBank/DDBJ whole genome shotgun (WGS) entry which is preliminary data.</text>
</comment>
<keyword evidence="2" id="KW-1185">Reference proteome</keyword>
<sequence>MKFGKTTIALEPLMAGSTLEVRSDTGMKPLPAALGEAGRPRKTLLAGIFDVHCFHAFTRLVIDPELYWQGGLL</sequence>
<accession>A0A834SSE8</accession>
<name>A0A834SSE8_9FABA</name>
<dbReference type="AlphaFoldDB" id="A0A834SSE8"/>
<dbReference type="OrthoDB" id="1812316at2759"/>
<reference evidence="1" key="1">
    <citation type="submission" date="2020-09" db="EMBL/GenBank/DDBJ databases">
        <title>Genome-Enabled Discovery of Anthraquinone Biosynthesis in Senna tora.</title>
        <authorList>
            <person name="Kang S.-H."/>
            <person name="Pandey R.P."/>
            <person name="Lee C.-M."/>
            <person name="Sim J.-S."/>
            <person name="Jeong J.-T."/>
            <person name="Choi B.-S."/>
            <person name="Jung M."/>
            <person name="Ginzburg D."/>
            <person name="Zhao K."/>
            <person name="Won S.Y."/>
            <person name="Oh T.-J."/>
            <person name="Yu Y."/>
            <person name="Kim N.-H."/>
            <person name="Lee O.R."/>
            <person name="Lee T.-H."/>
            <person name="Bashyal P."/>
            <person name="Kim T.-S."/>
            <person name="Lee W.-H."/>
            <person name="Kawkins C."/>
            <person name="Kim C.-K."/>
            <person name="Kim J.S."/>
            <person name="Ahn B.O."/>
            <person name="Rhee S.Y."/>
            <person name="Sohng J.K."/>
        </authorList>
    </citation>
    <scope>NUCLEOTIDE SEQUENCE</scope>
    <source>
        <tissue evidence="1">Leaf</tissue>
    </source>
</reference>
<evidence type="ECO:0000313" key="1">
    <source>
        <dbReference type="EMBL" id="KAF7809064.1"/>
    </source>
</evidence>
<dbReference type="EMBL" id="JAAIUW010000011">
    <property type="protein sequence ID" value="KAF7809064.1"/>
    <property type="molecule type" value="Genomic_DNA"/>
</dbReference>
<protein>
    <submittedName>
        <fullName evidence="1">Uncharacterized protein</fullName>
    </submittedName>
</protein>
<organism evidence="1 2">
    <name type="scientific">Senna tora</name>
    <dbReference type="NCBI Taxonomy" id="362788"/>
    <lineage>
        <taxon>Eukaryota</taxon>
        <taxon>Viridiplantae</taxon>
        <taxon>Streptophyta</taxon>
        <taxon>Embryophyta</taxon>
        <taxon>Tracheophyta</taxon>
        <taxon>Spermatophyta</taxon>
        <taxon>Magnoliopsida</taxon>
        <taxon>eudicotyledons</taxon>
        <taxon>Gunneridae</taxon>
        <taxon>Pentapetalae</taxon>
        <taxon>rosids</taxon>
        <taxon>fabids</taxon>
        <taxon>Fabales</taxon>
        <taxon>Fabaceae</taxon>
        <taxon>Caesalpinioideae</taxon>
        <taxon>Cassia clade</taxon>
        <taxon>Senna</taxon>
    </lineage>
</organism>
<proteinExistence type="predicted"/>
<evidence type="ECO:0000313" key="2">
    <source>
        <dbReference type="Proteomes" id="UP000634136"/>
    </source>
</evidence>
<dbReference type="Proteomes" id="UP000634136">
    <property type="component" value="Unassembled WGS sequence"/>
</dbReference>